<feature type="transmembrane region" description="Helical" evidence="1">
    <location>
        <begin position="355"/>
        <end position="385"/>
    </location>
</feature>
<feature type="transmembrane region" description="Helical" evidence="1">
    <location>
        <begin position="302"/>
        <end position="335"/>
    </location>
</feature>
<dbReference type="RefSeq" id="WP_090937175.1">
    <property type="nucleotide sequence ID" value="NZ_FOTS01000019.1"/>
</dbReference>
<keyword evidence="2" id="KW-0732">Signal</keyword>
<sequence>MKICVFILMLLLVNTIPVMAVPLSNSEIEQQLLETISTDHVNQFINKVNQELNGDLPLLTSDTIHKIATNGMHVSWQNMWQALIQNLFHEVTLNIHLMGKLLFLAVLCAVLKNLQSSFEQSSISILSYSVCFIFMSSIALTAFYNALKLASQTVEYMVGFMEALLPLLISLLAGVGALTSASLFTPLMLFVISSMSVIVKDIVLPLLFLTAALECLNYLSDTYRLSNLSGVLKQISMVVLGFSMVVFIGIITIQGAAGSIADGLALRTAKFATATFIPVVGKMFADTVELVMGASLLLKNAVGIFGVIAVFLICVFPIIKLLSLILVIKISGALVQPLGDEKMAKCLDAMGNNLLLVFGAVLTVALMFFLAITMIIAAGSAAMMLR</sequence>
<dbReference type="OrthoDB" id="2373222at2"/>
<accession>A0A1I4KRW1</accession>
<feature type="transmembrane region" description="Helical" evidence="1">
    <location>
        <begin position="239"/>
        <end position="261"/>
    </location>
</feature>
<keyword evidence="1" id="KW-1133">Transmembrane helix</keyword>
<dbReference type="InterPro" id="IPR014194">
    <property type="entry name" value="Spore_III_AE"/>
</dbReference>
<reference evidence="4" key="1">
    <citation type="submission" date="2016-10" db="EMBL/GenBank/DDBJ databases">
        <authorList>
            <person name="Varghese N."/>
            <person name="Submissions S."/>
        </authorList>
    </citation>
    <scope>NUCLEOTIDE SEQUENCE [LARGE SCALE GENOMIC DNA]</scope>
    <source>
        <strain evidence="4">DSM 13327</strain>
    </source>
</reference>
<gene>
    <name evidence="3" type="ORF">SAMN04490355_101950</name>
</gene>
<feature type="signal peptide" evidence="2">
    <location>
        <begin position="1"/>
        <end position="20"/>
    </location>
</feature>
<dbReference type="Pfam" id="PF09546">
    <property type="entry name" value="Spore_III_AE"/>
    <property type="match status" value="1"/>
</dbReference>
<feature type="transmembrane region" description="Helical" evidence="1">
    <location>
        <begin position="164"/>
        <end position="190"/>
    </location>
</feature>
<organism evidence="3 4">
    <name type="scientific">Pelosinus propionicus DSM 13327</name>
    <dbReference type="NCBI Taxonomy" id="1123291"/>
    <lineage>
        <taxon>Bacteria</taxon>
        <taxon>Bacillati</taxon>
        <taxon>Bacillota</taxon>
        <taxon>Negativicutes</taxon>
        <taxon>Selenomonadales</taxon>
        <taxon>Sporomusaceae</taxon>
        <taxon>Pelosinus</taxon>
    </lineage>
</organism>
<evidence type="ECO:0000256" key="1">
    <source>
        <dbReference type="SAM" id="Phobius"/>
    </source>
</evidence>
<feature type="transmembrane region" description="Helical" evidence="1">
    <location>
        <begin position="123"/>
        <end position="144"/>
    </location>
</feature>
<name>A0A1I4KRW1_9FIRM</name>
<evidence type="ECO:0000313" key="4">
    <source>
        <dbReference type="Proteomes" id="UP000199520"/>
    </source>
</evidence>
<dbReference type="EMBL" id="FOTS01000019">
    <property type="protein sequence ID" value="SFL81353.1"/>
    <property type="molecule type" value="Genomic_DNA"/>
</dbReference>
<feature type="transmembrane region" description="Helical" evidence="1">
    <location>
        <begin position="93"/>
        <end position="111"/>
    </location>
</feature>
<keyword evidence="1" id="KW-0472">Membrane</keyword>
<proteinExistence type="predicted"/>
<dbReference type="NCBIfam" id="TIGR02829">
    <property type="entry name" value="spore_III_AE"/>
    <property type="match status" value="1"/>
</dbReference>
<keyword evidence="4" id="KW-1185">Reference proteome</keyword>
<protein>
    <submittedName>
        <fullName evidence="3">Stage III sporulation protein AE</fullName>
    </submittedName>
</protein>
<evidence type="ECO:0000313" key="3">
    <source>
        <dbReference type="EMBL" id="SFL81353.1"/>
    </source>
</evidence>
<feature type="transmembrane region" description="Helical" evidence="1">
    <location>
        <begin position="202"/>
        <end position="219"/>
    </location>
</feature>
<keyword evidence="1" id="KW-0812">Transmembrane</keyword>
<dbReference type="STRING" id="1123291.SAMN04490355_101950"/>
<feature type="chain" id="PRO_5011699243" evidence="2">
    <location>
        <begin position="21"/>
        <end position="386"/>
    </location>
</feature>
<evidence type="ECO:0000256" key="2">
    <source>
        <dbReference type="SAM" id="SignalP"/>
    </source>
</evidence>
<dbReference type="Proteomes" id="UP000199520">
    <property type="component" value="Unassembled WGS sequence"/>
</dbReference>
<dbReference type="AlphaFoldDB" id="A0A1I4KRW1"/>